<sequence>MTDLINPEPSTASYDMPVIPHDTRQALMLQLERYEHLLFEPMSQADLDSLYALYDHWQATLGDSPESIALSDALDDFISAGIEDDGQDKDGLTRAYMALFQTVREGGE</sequence>
<organism evidence="1 2">
    <name type="scientific">Halomonas piscis</name>
    <dbReference type="NCBI Taxonomy" id="3031727"/>
    <lineage>
        <taxon>Bacteria</taxon>
        <taxon>Pseudomonadati</taxon>
        <taxon>Pseudomonadota</taxon>
        <taxon>Gammaproteobacteria</taxon>
        <taxon>Oceanospirillales</taxon>
        <taxon>Halomonadaceae</taxon>
        <taxon>Halomonas</taxon>
    </lineage>
</organism>
<dbReference type="RefSeq" id="WP_311885186.1">
    <property type="nucleotide sequence ID" value="NZ_CP119391.1"/>
</dbReference>
<keyword evidence="2" id="KW-1185">Reference proteome</keyword>
<protein>
    <submittedName>
        <fullName evidence="1">Uncharacterized protein</fullName>
    </submittedName>
</protein>
<gene>
    <name evidence="1" type="ORF">P1P91_05890</name>
</gene>
<dbReference type="EMBL" id="CP119391">
    <property type="protein sequence ID" value="WNK21204.1"/>
    <property type="molecule type" value="Genomic_DNA"/>
</dbReference>
<reference evidence="1 2" key="1">
    <citation type="submission" date="2023-03" db="EMBL/GenBank/DDBJ databases">
        <title>Halomonas sp. nov., isolated from Korean tranditional fermented seafood 'Jeotgal'.</title>
        <authorList>
            <person name="Kim B."/>
            <person name="Shin N.-R."/>
        </authorList>
    </citation>
    <scope>NUCLEOTIDE SEQUENCE [LARGE SCALE GENOMIC DNA]</scope>
    <source>
        <strain evidence="1 2">SG2L-4</strain>
    </source>
</reference>
<dbReference type="Proteomes" id="UP001301869">
    <property type="component" value="Chromosome"/>
</dbReference>
<evidence type="ECO:0000313" key="2">
    <source>
        <dbReference type="Proteomes" id="UP001301869"/>
    </source>
</evidence>
<proteinExistence type="predicted"/>
<accession>A0ABY9Z234</accession>
<evidence type="ECO:0000313" key="1">
    <source>
        <dbReference type="EMBL" id="WNK21204.1"/>
    </source>
</evidence>
<name>A0ABY9Z234_9GAMM</name>